<dbReference type="Proteomes" id="UP000520814">
    <property type="component" value="Unassembled WGS sequence"/>
</dbReference>
<dbReference type="GO" id="GO:0015421">
    <property type="term" value="F:ABC-type oligopeptide transporter activity"/>
    <property type="evidence" value="ECO:0007669"/>
    <property type="project" value="TreeGrafter"/>
</dbReference>
<evidence type="ECO:0000313" key="12">
    <source>
        <dbReference type="EMBL" id="MBB6050181.1"/>
    </source>
</evidence>
<gene>
    <name evidence="12" type="ORF">HNQ39_001972</name>
</gene>
<keyword evidence="4" id="KW-0547">Nucleotide-binding</keyword>
<evidence type="ECO:0000256" key="1">
    <source>
        <dbReference type="ARBA" id="ARBA00004651"/>
    </source>
</evidence>
<feature type="transmembrane region" description="Helical" evidence="9">
    <location>
        <begin position="179"/>
        <end position="197"/>
    </location>
</feature>
<evidence type="ECO:0000256" key="4">
    <source>
        <dbReference type="ARBA" id="ARBA00022741"/>
    </source>
</evidence>
<dbReference type="PANTHER" id="PTHR43394:SF1">
    <property type="entry name" value="ATP-BINDING CASSETTE SUB-FAMILY B MEMBER 10, MITOCHONDRIAL"/>
    <property type="match status" value="1"/>
</dbReference>
<dbReference type="InterPro" id="IPR011527">
    <property type="entry name" value="ABC1_TM_dom"/>
</dbReference>
<keyword evidence="2" id="KW-0813">Transport</keyword>
<dbReference type="RefSeq" id="WP_221289938.1">
    <property type="nucleotide sequence ID" value="NZ_JACHGW010000002.1"/>
</dbReference>
<evidence type="ECO:0000256" key="6">
    <source>
        <dbReference type="ARBA" id="ARBA00022989"/>
    </source>
</evidence>
<dbReference type="Gene3D" id="3.40.50.300">
    <property type="entry name" value="P-loop containing nucleotide triphosphate hydrolases"/>
    <property type="match status" value="1"/>
</dbReference>
<evidence type="ECO:0000256" key="9">
    <source>
        <dbReference type="SAM" id="Phobius"/>
    </source>
</evidence>
<accession>A0A7W9SP39</accession>
<comment type="caution">
    <text evidence="12">The sequence shown here is derived from an EMBL/GenBank/DDBJ whole genome shotgun (WGS) entry which is preliminary data.</text>
</comment>
<dbReference type="PROSITE" id="PS50929">
    <property type="entry name" value="ABC_TM1F"/>
    <property type="match status" value="1"/>
</dbReference>
<protein>
    <submittedName>
        <fullName evidence="12">ATP-binding cassette subfamily B protein</fullName>
    </submittedName>
</protein>
<dbReference type="GO" id="GO:0005524">
    <property type="term" value="F:ATP binding"/>
    <property type="evidence" value="ECO:0007669"/>
    <property type="project" value="UniProtKB-KW"/>
</dbReference>
<dbReference type="PROSITE" id="PS50893">
    <property type="entry name" value="ABC_TRANSPORTER_2"/>
    <property type="match status" value="1"/>
</dbReference>
<evidence type="ECO:0000256" key="8">
    <source>
        <dbReference type="SAM" id="MobiDB-lite"/>
    </source>
</evidence>
<dbReference type="InterPro" id="IPR003439">
    <property type="entry name" value="ABC_transporter-like_ATP-bd"/>
</dbReference>
<dbReference type="InterPro" id="IPR017871">
    <property type="entry name" value="ABC_transporter-like_CS"/>
</dbReference>
<dbReference type="PROSITE" id="PS00211">
    <property type="entry name" value="ABC_TRANSPORTER_1"/>
    <property type="match status" value="1"/>
</dbReference>
<keyword evidence="13" id="KW-1185">Reference proteome</keyword>
<dbReference type="AlphaFoldDB" id="A0A7W9SP39"/>
<comment type="subcellular location">
    <subcellularLocation>
        <location evidence="1">Cell membrane</location>
        <topology evidence="1">Multi-pass membrane protein</topology>
    </subcellularLocation>
</comment>
<feature type="transmembrane region" description="Helical" evidence="9">
    <location>
        <begin position="37"/>
        <end position="57"/>
    </location>
</feature>
<dbReference type="SUPFAM" id="SSF52540">
    <property type="entry name" value="P-loop containing nucleoside triphosphate hydrolases"/>
    <property type="match status" value="1"/>
</dbReference>
<dbReference type="GO" id="GO:0005886">
    <property type="term" value="C:plasma membrane"/>
    <property type="evidence" value="ECO:0007669"/>
    <property type="project" value="UniProtKB-SubCell"/>
</dbReference>
<evidence type="ECO:0000313" key="13">
    <source>
        <dbReference type="Proteomes" id="UP000520814"/>
    </source>
</evidence>
<dbReference type="InterPro" id="IPR003593">
    <property type="entry name" value="AAA+_ATPase"/>
</dbReference>
<keyword evidence="5 12" id="KW-0067">ATP-binding</keyword>
<dbReference type="CDD" id="cd18550">
    <property type="entry name" value="ABC_6TM_exporter_like"/>
    <property type="match status" value="1"/>
</dbReference>
<dbReference type="Pfam" id="PF00664">
    <property type="entry name" value="ABC_membrane"/>
    <property type="match status" value="1"/>
</dbReference>
<dbReference type="Pfam" id="PF00005">
    <property type="entry name" value="ABC_tran"/>
    <property type="match status" value="1"/>
</dbReference>
<dbReference type="InterPro" id="IPR027417">
    <property type="entry name" value="P-loop_NTPase"/>
</dbReference>
<dbReference type="InterPro" id="IPR036640">
    <property type="entry name" value="ABC1_TM_sf"/>
</dbReference>
<dbReference type="FunFam" id="3.40.50.300:FF:000287">
    <property type="entry name" value="Multidrug ABC transporter ATP-binding protein"/>
    <property type="match status" value="1"/>
</dbReference>
<feature type="domain" description="ABC transmembrane type-1" evidence="11">
    <location>
        <begin position="38"/>
        <end position="325"/>
    </location>
</feature>
<evidence type="ECO:0000256" key="2">
    <source>
        <dbReference type="ARBA" id="ARBA00022448"/>
    </source>
</evidence>
<evidence type="ECO:0000256" key="7">
    <source>
        <dbReference type="ARBA" id="ARBA00023136"/>
    </source>
</evidence>
<evidence type="ECO:0000256" key="5">
    <source>
        <dbReference type="ARBA" id="ARBA00022840"/>
    </source>
</evidence>
<name>A0A7W9SP39_ARMRO</name>
<feature type="transmembrane region" description="Helical" evidence="9">
    <location>
        <begin position="156"/>
        <end position="173"/>
    </location>
</feature>
<keyword evidence="7 9" id="KW-0472">Membrane</keyword>
<dbReference type="InterPro" id="IPR039421">
    <property type="entry name" value="Type_1_exporter"/>
</dbReference>
<feature type="transmembrane region" description="Helical" evidence="9">
    <location>
        <begin position="262"/>
        <end position="282"/>
    </location>
</feature>
<proteinExistence type="predicted"/>
<dbReference type="Gene3D" id="1.20.1560.10">
    <property type="entry name" value="ABC transporter type 1, transmembrane domain"/>
    <property type="match status" value="1"/>
</dbReference>
<dbReference type="SUPFAM" id="SSF90123">
    <property type="entry name" value="ABC transporter transmembrane region"/>
    <property type="match status" value="1"/>
</dbReference>
<dbReference type="SMART" id="SM00382">
    <property type="entry name" value="AAA"/>
    <property type="match status" value="1"/>
</dbReference>
<organism evidence="12 13">
    <name type="scientific">Armatimonas rosea</name>
    <dbReference type="NCBI Taxonomy" id="685828"/>
    <lineage>
        <taxon>Bacteria</taxon>
        <taxon>Bacillati</taxon>
        <taxon>Armatimonadota</taxon>
        <taxon>Armatimonadia</taxon>
        <taxon>Armatimonadales</taxon>
        <taxon>Armatimonadaceae</taxon>
        <taxon>Armatimonas</taxon>
    </lineage>
</organism>
<dbReference type="PANTHER" id="PTHR43394">
    <property type="entry name" value="ATP-DEPENDENT PERMEASE MDL1, MITOCHONDRIAL"/>
    <property type="match status" value="1"/>
</dbReference>
<dbReference type="GO" id="GO:0016887">
    <property type="term" value="F:ATP hydrolysis activity"/>
    <property type="evidence" value="ECO:0007669"/>
    <property type="project" value="InterPro"/>
</dbReference>
<reference evidence="12 13" key="1">
    <citation type="submission" date="2020-08" db="EMBL/GenBank/DDBJ databases">
        <title>Genomic Encyclopedia of Type Strains, Phase IV (KMG-IV): sequencing the most valuable type-strain genomes for metagenomic binning, comparative biology and taxonomic classification.</title>
        <authorList>
            <person name="Goeker M."/>
        </authorList>
    </citation>
    <scope>NUCLEOTIDE SEQUENCE [LARGE SCALE GENOMIC DNA]</scope>
    <source>
        <strain evidence="12 13">DSM 23562</strain>
    </source>
</reference>
<sequence length="602" mass="65957">MGFRMGGPGGPGGAPKKPNPETVKRVFATFIPYRRQLAFIVVLVLISALLGLYPPAYLRRIVDEGFGKQDFGIVTQFTLLTLLMTVASSGFSLWFGYLSVLVGQKIMRDLRLQLFDHLQGMSLRFFTSTRTGEIQSRLISDVSGVQGVLSDTIANFLNNVTVVISTLIAMILLDWRLTLLALSILPVFAIVSAKLGMRMGEMRKTAAGQNADLSATMQETLSVSGVLLTKTSGQQARTLAKFAKENEALTATQVLQSTIMRIFFSLIPLTFSLTPALVYWLAGYFMAHGESQRLTVGLIVAFTALQGRLFFPLTSLFNVQVEVLTALGLFERIFEYINMKQEIRDPEPTDAVALKPEEVRGEVSFENVSFAYDDDKQTLSEITFTAKPGQLVALVGHSGSGKTTLTYLIPRLYDADSGIVRIDGHEIKRLPLATLGQAIGVVTQETYLVHDTIRENLRYGRPDATDEQLIAAAQAAAIHDHIASLPAGYDTVVGERGYKLSGGEKQRIAIARAILKNPQILILDEATSALDTQSERLIQDALTRLSEGRTTFAIAHRLSTILAADLILVMEAGKIVERGTHSELLEQNGVYAQLHAAQFTVE</sequence>
<evidence type="ECO:0000256" key="3">
    <source>
        <dbReference type="ARBA" id="ARBA00022692"/>
    </source>
</evidence>
<evidence type="ECO:0000259" key="10">
    <source>
        <dbReference type="PROSITE" id="PS50893"/>
    </source>
</evidence>
<feature type="domain" description="ABC transporter" evidence="10">
    <location>
        <begin position="363"/>
        <end position="597"/>
    </location>
</feature>
<dbReference type="EMBL" id="JACHGW010000002">
    <property type="protein sequence ID" value="MBB6050181.1"/>
    <property type="molecule type" value="Genomic_DNA"/>
</dbReference>
<feature type="transmembrane region" description="Helical" evidence="9">
    <location>
        <begin position="77"/>
        <end position="102"/>
    </location>
</feature>
<feature type="region of interest" description="Disordered" evidence="8">
    <location>
        <begin position="1"/>
        <end position="20"/>
    </location>
</feature>
<keyword evidence="6 9" id="KW-1133">Transmembrane helix</keyword>
<feature type="compositionally biased region" description="Gly residues" evidence="8">
    <location>
        <begin position="1"/>
        <end position="13"/>
    </location>
</feature>
<keyword evidence="3 9" id="KW-0812">Transmembrane</keyword>
<evidence type="ECO:0000259" key="11">
    <source>
        <dbReference type="PROSITE" id="PS50929"/>
    </source>
</evidence>